<evidence type="ECO:0000313" key="11">
    <source>
        <dbReference type="Proteomes" id="UP001500067"/>
    </source>
</evidence>
<proteinExistence type="inferred from homology"/>
<dbReference type="RefSeq" id="WP_345080487.1">
    <property type="nucleotide sequence ID" value="NZ_BAABFA010000009.1"/>
</dbReference>
<gene>
    <name evidence="10" type="ORF">GCM10023093_13420</name>
</gene>
<evidence type="ECO:0000256" key="6">
    <source>
        <dbReference type="ARBA" id="ARBA00023002"/>
    </source>
</evidence>
<dbReference type="InterPro" id="IPR052530">
    <property type="entry name" value="NAD(P)H_nitroreductase"/>
</dbReference>
<evidence type="ECO:0000313" key="10">
    <source>
        <dbReference type="EMBL" id="GAA4463965.1"/>
    </source>
</evidence>
<dbReference type="PANTHER" id="PTHR43821">
    <property type="entry name" value="NAD(P)H NITROREDUCTASE YDJA-RELATED"/>
    <property type="match status" value="1"/>
</dbReference>
<dbReference type="Gene3D" id="3.40.109.10">
    <property type="entry name" value="NADH Oxidase"/>
    <property type="match status" value="1"/>
</dbReference>
<dbReference type="InterPro" id="IPR026021">
    <property type="entry name" value="YdjA-like"/>
</dbReference>
<dbReference type="InterPro" id="IPR029479">
    <property type="entry name" value="Nitroreductase"/>
</dbReference>
<keyword evidence="4 8" id="KW-0288">FMN</keyword>
<evidence type="ECO:0000256" key="5">
    <source>
        <dbReference type="ARBA" id="ARBA00022857"/>
    </source>
</evidence>
<evidence type="ECO:0000259" key="9">
    <source>
        <dbReference type="Pfam" id="PF00881"/>
    </source>
</evidence>
<evidence type="ECO:0000256" key="8">
    <source>
        <dbReference type="PIRNR" id="PIRNR000232"/>
    </source>
</evidence>
<dbReference type="EMBL" id="BAABFA010000009">
    <property type="protein sequence ID" value="GAA4463965.1"/>
    <property type="molecule type" value="Genomic_DNA"/>
</dbReference>
<keyword evidence="5 8" id="KW-0521">NADP</keyword>
<evidence type="ECO:0000256" key="3">
    <source>
        <dbReference type="ARBA" id="ARBA00022630"/>
    </source>
</evidence>
<dbReference type="SUPFAM" id="SSF55469">
    <property type="entry name" value="FMN-dependent nitroreductase-like"/>
    <property type="match status" value="1"/>
</dbReference>
<name>A0ABP8NAB1_9BACT</name>
<keyword evidence="11" id="KW-1185">Reference proteome</keyword>
<dbReference type="EC" id="1.-.-.-" evidence="8"/>
<evidence type="ECO:0000256" key="7">
    <source>
        <dbReference type="ARBA" id="ARBA00023027"/>
    </source>
</evidence>
<dbReference type="Pfam" id="PF00881">
    <property type="entry name" value="Nitroreductase"/>
    <property type="match status" value="1"/>
</dbReference>
<accession>A0ABP8NAB1</accession>
<protein>
    <recommendedName>
        <fullName evidence="8">Putative NAD(P)H nitroreductase</fullName>
        <ecNumber evidence="8">1.-.-.-</ecNumber>
    </recommendedName>
</protein>
<evidence type="ECO:0000256" key="1">
    <source>
        <dbReference type="ARBA" id="ARBA00001917"/>
    </source>
</evidence>
<comment type="similarity">
    <text evidence="2 8">Belongs to the nitroreductase family.</text>
</comment>
<evidence type="ECO:0000256" key="4">
    <source>
        <dbReference type="ARBA" id="ARBA00022643"/>
    </source>
</evidence>
<dbReference type="Proteomes" id="UP001500067">
    <property type="component" value="Unassembled WGS sequence"/>
</dbReference>
<reference evidence="11" key="1">
    <citation type="journal article" date="2019" name="Int. J. Syst. Evol. Microbiol.">
        <title>The Global Catalogue of Microorganisms (GCM) 10K type strain sequencing project: providing services to taxonomists for standard genome sequencing and annotation.</title>
        <authorList>
            <consortium name="The Broad Institute Genomics Platform"/>
            <consortium name="The Broad Institute Genome Sequencing Center for Infectious Disease"/>
            <person name="Wu L."/>
            <person name="Ma J."/>
        </authorList>
    </citation>
    <scope>NUCLEOTIDE SEQUENCE [LARGE SCALE GENOMIC DNA]</scope>
    <source>
        <strain evidence="11">JCM 32105</strain>
    </source>
</reference>
<sequence length="195" mass="21608">MNNERYDQVSATIRERRSTGWAKMNGQVIPDNVISDLLVLADWAPTHGRTEPWKFFVYGGEAKTTFGREHAQLYWNNTPDDKRQELTLQKLEHNVDKASHLIIAAMVRGANPKIPVIEEVAAASAAVQNMLLGATAMGIASFWSTGGMTHTEALKQYLGLGAEDVVLGLIFLGHTDEPAKEGVRNRPLAEKVKWL</sequence>
<keyword evidence="3 8" id="KW-0285">Flavoprotein</keyword>
<keyword evidence="6 8" id="KW-0560">Oxidoreductase</keyword>
<evidence type="ECO:0000256" key="2">
    <source>
        <dbReference type="ARBA" id="ARBA00007118"/>
    </source>
</evidence>
<comment type="caution">
    <text evidence="10">The sequence shown here is derived from an EMBL/GenBank/DDBJ whole genome shotgun (WGS) entry which is preliminary data.</text>
</comment>
<dbReference type="PIRSF" id="PIRSF000232">
    <property type="entry name" value="YdjA"/>
    <property type="match status" value="1"/>
</dbReference>
<comment type="cofactor">
    <cofactor evidence="1 8">
        <name>FMN</name>
        <dbReference type="ChEBI" id="CHEBI:58210"/>
    </cofactor>
</comment>
<dbReference type="InterPro" id="IPR000415">
    <property type="entry name" value="Nitroreductase-like"/>
</dbReference>
<dbReference type="CDD" id="cd02135">
    <property type="entry name" value="YdjA-like"/>
    <property type="match status" value="1"/>
</dbReference>
<dbReference type="PANTHER" id="PTHR43821:SF1">
    <property type="entry name" value="NAD(P)H NITROREDUCTASE YDJA-RELATED"/>
    <property type="match status" value="1"/>
</dbReference>
<keyword evidence="7 8" id="KW-0520">NAD</keyword>
<organism evidence="10 11">
    <name type="scientific">Nemorincola caseinilytica</name>
    <dbReference type="NCBI Taxonomy" id="2054315"/>
    <lineage>
        <taxon>Bacteria</taxon>
        <taxon>Pseudomonadati</taxon>
        <taxon>Bacteroidota</taxon>
        <taxon>Chitinophagia</taxon>
        <taxon>Chitinophagales</taxon>
        <taxon>Chitinophagaceae</taxon>
        <taxon>Nemorincola</taxon>
    </lineage>
</organism>
<feature type="domain" description="Nitroreductase" evidence="9">
    <location>
        <begin position="13"/>
        <end position="174"/>
    </location>
</feature>